<proteinExistence type="predicted"/>
<feature type="transmembrane region" description="Helical" evidence="1">
    <location>
        <begin position="79"/>
        <end position="101"/>
    </location>
</feature>
<keyword evidence="1" id="KW-0472">Membrane</keyword>
<protein>
    <submittedName>
        <fullName evidence="2">Uncharacterized protein</fullName>
    </submittedName>
</protein>
<evidence type="ECO:0000256" key="1">
    <source>
        <dbReference type="SAM" id="Phobius"/>
    </source>
</evidence>
<feature type="transmembrane region" description="Helical" evidence="1">
    <location>
        <begin position="12"/>
        <end position="39"/>
    </location>
</feature>
<gene>
    <name evidence="2" type="ORF">SAMN05444391_0867</name>
</gene>
<feature type="transmembrane region" description="Helical" evidence="1">
    <location>
        <begin position="45"/>
        <end position="67"/>
    </location>
</feature>
<accession>A0A1M6S390</accession>
<evidence type="ECO:0000313" key="2">
    <source>
        <dbReference type="EMBL" id="SHK39314.1"/>
    </source>
</evidence>
<dbReference type="AlphaFoldDB" id="A0A1M6S390"/>
<keyword evidence="1" id="KW-0812">Transmembrane</keyword>
<keyword evidence="3" id="KW-1185">Reference proteome</keyword>
<dbReference type="STRING" id="381751.SAMN05444391_0867"/>
<keyword evidence="1" id="KW-1133">Transmembrane helix</keyword>
<name>A0A1M6S390_9AQUI</name>
<dbReference type="RefSeq" id="WP_079654000.1">
    <property type="nucleotide sequence ID" value="NZ_LT670846.1"/>
</dbReference>
<dbReference type="Proteomes" id="UP000189810">
    <property type="component" value="Chromosome I"/>
</dbReference>
<organism evidence="2 3">
    <name type="scientific">Thermocrinis minervae</name>
    <dbReference type="NCBI Taxonomy" id="381751"/>
    <lineage>
        <taxon>Bacteria</taxon>
        <taxon>Pseudomonadati</taxon>
        <taxon>Aquificota</taxon>
        <taxon>Aquificia</taxon>
        <taxon>Aquificales</taxon>
        <taxon>Aquificaceae</taxon>
        <taxon>Thermocrinis</taxon>
    </lineage>
</organism>
<evidence type="ECO:0000313" key="3">
    <source>
        <dbReference type="Proteomes" id="UP000189810"/>
    </source>
</evidence>
<reference evidence="2 3" key="1">
    <citation type="submission" date="2016-11" db="EMBL/GenBank/DDBJ databases">
        <authorList>
            <person name="Jaros S."/>
            <person name="Januszkiewicz K."/>
            <person name="Wedrychowicz H."/>
        </authorList>
    </citation>
    <scope>NUCLEOTIDE SEQUENCE [LARGE SCALE GENOMIC DNA]</scope>
    <source>
        <strain evidence="2 3">DSM 19557</strain>
    </source>
</reference>
<dbReference type="EMBL" id="LT670846">
    <property type="protein sequence ID" value="SHK39314.1"/>
    <property type="molecule type" value="Genomic_DNA"/>
</dbReference>
<sequence>MKDPRSWTVCWSYSSVFLSVCATLILPYLLVSIALYYYFYGFEHMYVFPVLLSSSLIPLFVSVGMFVSLTVEDRFTGLLVALLVWLFLAGLYDAFILYLAILLSEYPVESVVILLTMLNPIDTKHRSFRAPELCG</sequence>